<protein>
    <submittedName>
        <fullName evidence="1">Uncharacterized protein</fullName>
    </submittedName>
</protein>
<comment type="caution">
    <text evidence="1">The sequence shown here is derived from an EMBL/GenBank/DDBJ whole genome shotgun (WGS) entry which is preliminary data.</text>
</comment>
<name>A0ABQ9YUC2_9CRUS</name>
<organism evidence="1 2">
    <name type="scientific">Daphnia magna</name>
    <dbReference type="NCBI Taxonomy" id="35525"/>
    <lineage>
        <taxon>Eukaryota</taxon>
        <taxon>Metazoa</taxon>
        <taxon>Ecdysozoa</taxon>
        <taxon>Arthropoda</taxon>
        <taxon>Crustacea</taxon>
        <taxon>Branchiopoda</taxon>
        <taxon>Diplostraca</taxon>
        <taxon>Cladocera</taxon>
        <taxon>Anomopoda</taxon>
        <taxon>Daphniidae</taxon>
        <taxon>Daphnia</taxon>
    </lineage>
</organism>
<evidence type="ECO:0000313" key="1">
    <source>
        <dbReference type="EMBL" id="KAK4004250.1"/>
    </source>
</evidence>
<proteinExistence type="predicted"/>
<reference evidence="1 2" key="1">
    <citation type="journal article" date="2023" name="Nucleic Acids Res.">
        <title>The hologenome of Daphnia magna reveals possible DNA methylation and microbiome-mediated evolution of the host genome.</title>
        <authorList>
            <person name="Chaturvedi A."/>
            <person name="Li X."/>
            <person name="Dhandapani V."/>
            <person name="Marshall H."/>
            <person name="Kissane S."/>
            <person name="Cuenca-Cambronero M."/>
            <person name="Asole G."/>
            <person name="Calvet F."/>
            <person name="Ruiz-Romero M."/>
            <person name="Marangio P."/>
            <person name="Guigo R."/>
            <person name="Rago D."/>
            <person name="Mirbahai L."/>
            <person name="Eastwood N."/>
            <person name="Colbourne J.K."/>
            <person name="Zhou J."/>
            <person name="Mallon E."/>
            <person name="Orsini L."/>
        </authorList>
    </citation>
    <scope>NUCLEOTIDE SEQUENCE [LARGE SCALE GENOMIC DNA]</scope>
    <source>
        <strain evidence="1">LRV0_1</strain>
    </source>
</reference>
<evidence type="ECO:0000313" key="2">
    <source>
        <dbReference type="Proteomes" id="UP001234178"/>
    </source>
</evidence>
<gene>
    <name evidence="1" type="ORF">OUZ56_005992</name>
</gene>
<dbReference type="Proteomes" id="UP001234178">
    <property type="component" value="Unassembled WGS sequence"/>
</dbReference>
<accession>A0ABQ9YUC2</accession>
<sequence>MKDGRIHPSDRDQVAFDFSYGLTPPLHAINIILFWPQTVYDGTVSKQRHFVHQTHTEVGELRRRIC</sequence>
<keyword evidence="2" id="KW-1185">Reference proteome</keyword>
<dbReference type="EMBL" id="JAOYFB010000001">
    <property type="protein sequence ID" value="KAK4004250.1"/>
    <property type="molecule type" value="Genomic_DNA"/>
</dbReference>